<dbReference type="Gene3D" id="1.10.10.60">
    <property type="entry name" value="Homeodomain-like"/>
    <property type="match status" value="2"/>
</dbReference>
<sequence>MLDTYGRDLDARPSRFAPAPLPPADPARGGPRAHGYRIPPPAGSGWTDMHEFGNGLLITRLRCRFRQAFEEEQTRFPDNVRLGLLLEGTGALAHAGGESSVGAGSVVARLADPGPVRNRIPGGQAQAGVALDMPRAMLDTLQAQGLAPPWLGREGALFVFRPDPRTGAELCRLGRRLLGLRPGGSLLAALALESLSLDMLLRLLSAHPSSPARGLAPASRRDRDTLDAALDILHAEWDQPLTIAALARRAGTNECYLKMRFRQHTGQTIAAYLRSLRMRHARDLLESRRYTVQETAQLCGYLHAGKFSQAFRREFGCPPSSVR</sequence>
<evidence type="ECO:0000256" key="4">
    <source>
        <dbReference type="SAM" id="MobiDB-lite"/>
    </source>
</evidence>
<keyword evidence="1" id="KW-0805">Transcription regulation</keyword>
<protein>
    <submittedName>
        <fullName evidence="6">Transcriptional regulator, AraC family</fullName>
    </submittedName>
</protein>
<dbReference type="Proteomes" id="UP000019805">
    <property type="component" value="Chromosome"/>
</dbReference>
<evidence type="ECO:0000256" key="2">
    <source>
        <dbReference type="ARBA" id="ARBA00023125"/>
    </source>
</evidence>
<dbReference type="InterPro" id="IPR018060">
    <property type="entry name" value="HTH_AraC"/>
</dbReference>
<evidence type="ECO:0000259" key="5">
    <source>
        <dbReference type="PROSITE" id="PS01124"/>
    </source>
</evidence>
<evidence type="ECO:0000256" key="1">
    <source>
        <dbReference type="ARBA" id="ARBA00023015"/>
    </source>
</evidence>
<keyword evidence="3" id="KW-0804">Transcription</keyword>
<keyword evidence="7" id="KW-1185">Reference proteome</keyword>
<dbReference type="InterPro" id="IPR018062">
    <property type="entry name" value="HTH_AraC-typ_CS"/>
</dbReference>
<dbReference type="PROSITE" id="PS00041">
    <property type="entry name" value="HTH_ARAC_FAMILY_1"/>
    <property type="match status" value="1"/>
</dbReference>
<dbReference type="SUPFAM" id="SSF46689">
    <property type="entry name" value="Homeodomain-like"/>
    <property type="match status" value="2"/>
</dbReference>
<dbReference type="PROSITE" id="PS01124">
    <property type="entry name" value="HTH_ARAC_FAMILY_2"/>
    <property type="match status" value="1"/>
</dbReference>
<dbReference type="eggNOG" id="COG2207">
    <property type="taxonomic scope" value="Bacteria"/>
</dbReference>
<evidence type="ECO:0000313" key="6">
    <source>
        <dbReference type="EMBL" id="CDM25627.1"/>
    </source>
</evidence>
<feature type="domain" description="HTH araC/xylS-type" evidence="5">
    <location>
        <begin position="227"/>
        <end position="323"/>
    </location>
</feature>
<dbReference type="KEGG" id="cdn:BN940_15931"/>
<dbReference type="Pfam" id="PF12833">
    <property type="entry name" value="HTH_18"/>
    <property type="match status" value="1"/>
</dbReference>
<evidence type="ECO:0000256" key="3">
    <source>
        <dbReference type="ARBA" id="ARBA00023163"/>
    </source>
</evidence>
<dbReference type="PANTHER" id="PTHR47893">
    <property type="entry name" value="REGULATORY PROTEIN PCHR"/>
    <property type="match status" value="1"/>
</dbReference>
<name>W8X5G5_CASD6</name>
<feature type="region of interest" description="Disordered" evidence="4">
    <location>
        <begin position="1"/>
        <end position="45"/>
    </location>
</feature>
<dbReference type="HOGENOM" id="CLU_833485_0_0_4"/>
<dbReference type="AlphaFoldDB" id="W8X5G5"/>
<accession>W8X5G5</accession>
<dbReference type="InterPro" id="IPR053142">
    <property type="entry name" value="PchR_regulatory_protein"/>
</dbReference>
<proteinExistence type="predicted"/>
<dbReference type="GO" id="GO:0043565">
    <property type="term" value="F:sequence-specific DNA binding"/>
    <property type="evidence" value="ECO:0007669"/>
    <property type="project" value="InterPro"/>
</dbReference>
<dbReference type="PANTHER" id="PTHR47893:SF1">
    <property type="entry name" value="REGULATORY PROTEIN PCHR"/>
    <property type="match status" value="1"/>
</dbReference>
<evidence type="ECO:0000313" key="7">
    <source>
        <dbReference type="Proteomes" id="UP000019805"/>
    </source>
</evidence>
<dbReference type="STRING" id="1437824.BN940_15931"/>
<dbReference type="InterPro" id="IPR009057">
    <property type="entry name" value="Homeodomain-like_sf"/>
</dbReference>
<gene>
    <name evidence="6" type="ORF">BN940_15931</name>
</gene>
<organism evidence="6 7">
    <name type="scientific">Castellaniella defragrans (strain DSM 12143 / CCUG 39792 / 65Phen)</name>
    <name type="common">Alcaligenes defragrans</name>
    <dbReference type="NCBI Taxonomy" id="1437824"/>
    <lineage>
        <taxon>Bacteria</taxon>
        <taxon>Pseudomonadati</taxon>
        <taxon>Pseudomonadota</taxon>
        <taxon>Betaproteobacteria</taxon>
        <taxon>Burkholderiales</taxon>
        <taxon>Alcaligenaceae</taxon>
        <taxon>Castellaniella</taxon>
    </lineage>
</organism>
<dbReference type="GO" id="GO:0003700">
    <property type="term" value="F:DNA-binding transcription factor activity"/>
    <property type="evidence" value="ECO:0007669"/>
    <property type="project" value="InterPro"/>
</dbReference>
<reference evidence="6 7" key="1">
    <citation type="journal article" date="2014" name="BMC Microbiol.">
        <title>The oxygen-independent metabolism of cyclic monoterpenes in Castellaniella defragrans 65Phen.</title>
        <authorList>
            <person name="Petasch J."/>
            <person name="Disch E.M."/>
            <person name="Markert S."/>
            <person name="Becher D."/>
            <person name="Schweder T."/>
            <person name="Huttel B."/>
            <person name="Reinhardt R."/>
            <person name="Harder J."/>
        </authorList>
    </citation>
    <scope>NUCLEOTIDE SEQUENCE [LARGE SCALE GENOMIC DNA]</scope>
    <source>
        <strain evidence="6">65Phen</strain>
    </source>
</reference>
<dbReference type="EMBL" id="HG916765">
    <property type="protein sequence ID" value="CDM25627.1"/>
    <property type="molecule type" value="Genomic_DNA"/>
</dbReference>
<feature type="compositionally biased region" description="Basic and acidic residues" evidence="4">
    <location>
        <begin position="1"/>
        <end position="13"/>
    </location>
</feature>
<keyword evidence="2" id="KW-0238">DNA-binding</keyword>
<dbReference type="SMART" id="SM00342">
    <property type="entry name" value="HTH_ARAC"/>
    <property type="match status" value="1"/>
</dbReference>